<accession>A0AAD9D0D3</accession>
<evidence type="ECO:0000256" key="4">
    <source>
        <dbReference type="SAM" id="MobiDB-lite"/>
    </source>
</evidence>
<evidence type="ECO:0000256" key="1">
    <source>
        <dbReference type="ARBA" id="ARBA00022574"/>
    </source>
</evidence>
<comment type="caution">
    <text evidence="5">The sequence shown here is derived from an EMBL/GenBank/DDBJ whole genome shotgun (WGS) entry which is preliminary data.</text>
</comment>
<feature type="region of interest" description="Disordered" evidence="4">
    <location>
        <begin position="400"/>
        <end position="502"/>
    </location>
</feature>
<dbReference type="Gene3D" id="2.130.10.10">
    <property type="entry name" value="YVTN repeat-like/Quinoprotein amine dehydrogenase"/>
    <property type="match status" value="1"/>
</dbReference>
<evidence type="ECO:0000313" key="5">
    <source>
        <dbReference type="EMBL" id="KAK1923673.1"/>
    </source>
</evidence>
<organism evidence="5 6">
    <name type="scientific">Papiliotrema laurentii</name>
    <name type="common">Cryptococcus laurentii</name>
    <dbReference type="NCBI Taxonomy" id="5418"/>
    <lineage>
        <taxon>Eukaryota</taxon>
        <taxon>Fungi</taxon>
        <taxon>Dikarya</taxon>
        <taxon>Basidiomycota</taxon>
        <taxon>Agaricomycotina</taxon>
        <taxon>Tremellomycetes</taxon>
        <taxon>Tremellales</taxon>
        <taxon>Rhynchogastremaceae</taxon>
        <taxon>Papiliotrema</taxon>
    </lineage>
</organism>
<dbReference type="Proteomes" id="UP001182556">
    <property type="component" value="Unassembled WGS sequence"/>
</dbReference>
<protein>
    <submittedName>
        <fullName evidence="5">Uncharacterized protein</fullName>
    </submittedName>
</protein>
<dbReference type="AlphaFoldDB" id="A0AAD9D0D3"/>
<keyword evidence="2" id="KW-0677">Repeat</keyword>
<name>A0AAD9D0D3_PAPLA</name>
<dbReference type="PANTHER" id="PTHR11227">
    <property type="entry name" value="WD-REPEAT PROTEIN INTERACTING WITH PHOSPHOINOSIDES WIPI -RELATED"/>
    <property type="match status" value="1"/>
</dbReference>
<keyword evidence="6" id="KW-1185">Reference proteome</keyword>
<sequence length="554" mass="59384">MQLGRHNVSTLRPAPITSIRPSVTGAHFAISTEGGYEVWRTFPLTLLRRRALPGTLSLAVMVPHSPLIVLQGGGGNPVYPPNKAVIYNDKLGLAVAELEFGERIRGIVVRRHTICIALSRRAIAYTFGLSPSDSDGRTAGADFRLERLGEWETAENESGVMAISTSPLSTLLALPGRQAGHVQLISLPPCPPTTLKPTKSVAFRSPIILAHTHPLSSLTCTADGAFLITASERGTLLRVWDTSRGQLVRELRRGVDRAEMWGASFEPPPPPSSSPDTSAGAEPLALAAQAKILGWSDKGTIHVWASATSPGASSGAVKSDRRAPSITHLLSKNLPLPKYFSSTASFAQYRLPRKNPHAFSAVVGAAAGKAGVHSAKLEQGDDEWAERFVVSWIPVQVPVNRGSPARKQSLSGLPAGESGTIPLGRGLGSREERRSFGSDVTSRTATPTLRRNETPTQSRRQAPYTSATPPARQKSVQGSTKPVGRPAAGSTPGAERDPTAQTELDWQLVAITFSGDWYRLRITSAEEDEADDPRQRGRCELVEYRRLGVGGGGW</sequence>
<reference evidence="5" key="1">
    <citation type="submission" date="2023-02" db="EMBL/GenBank/DDBJ databases">
        <title>Identification and recombinant expression of a fungal hydrolase from Papiliotrema laurentii that hydrolyzes apple cutin and clears colloidal polyester polyurethane.</title>
        <authorList>
            <consortium name="DOE Joint Genome Institute"/>
            <person name="Roman V.A."/>
            <person name="Bojanowski C."/>
            <person name="Crable B.R."/>
            <person name="Wagner D.N."/>
            <person name="Hung C.S."/>
            <person name="Nadeau L.J."/>
            <person name="Schratz L."/>
            <person name="Haridas S."/>
            <person name="Pangilinan J."/>
            <person name="Lipzen A."/>
            <person name="Na H."/>
            <person name="Yan M."/>
            <person name="Ng V."/>
            <person name="Grigoriev I.V."/>
            <person name="Spatafora J.W."/>
            <person name="Barlow D."/>
            <person name="Biffinger J."/>
            <person name="Kelley-Loughnane N."/>
            <person name="Varaljay V.A."/>
            <person name="Crookes-Goodson W.J."/>
        </authorList>
    </citation>
    <scope>NUCLEOTIDE SEQUENCE</scope>
    <source>
        <strain evidence="5">5307AH</strain>
    </source>
</reference>
<evidence type="ECO:0000313" key="6">
    <source>
        <dbReference type="Proteomes" id="UP001182556"/>
    </source>
</evidence>
<feature type="compositionally biased region" description="Polar residues" evidence="4">
    <location>
        <begin position="439"/>
        <end position="480"/>
    </location>
</feature>
<comment type="similarity">
    <text evidence="3">Belongs to the WD repeat PROPPIN family.</text>
</comment>
<evidence type="ECO:0000256" key="2">
    <source>
        <dbReference type="ARBA" id="ARBA00022737"/>
    </source>
</evidence>
<feature type="region of interest" description="Disordered" evidence="4">
    <location>
        <begin position="260"/>
        <end position="280"/>
    </location>
</feature>
<dbReference type="InterPro" id="IPR036322">
    <property type="entry name" value="WD40_repeat_dom_sf"/>
</dbReference>
<dbReference type="InterPro" id="IPR048720">
    <property type="entry name" value="PROPPIN"/>
</dbReference>
<dbReference type="SUPFAM" id="SSF50978">
    <property type="entry name" value="WD40 repeat-like"/>
    <property type="match status" value="1"/>
</dbReference>
<dbReference type="EMBL" id="JAODAN010000006">
    <property type="protein sequence ID" value="KAK1923673.1"/>
    <property type="molecule type" value="Genomic_DNA"/>
</dbReference>
<keyword evidence="1" id="KW-0853">WD repeat</keyword>
<gene>
    <name evidence="5" type="ORF">DB88DRAFT_492044</name>
</gene>
<proteinExistence type="inferred from homology"/>
<evidence type="ECO:0000256" key="3">
    <source>
        <dbReference type="ARBA" id="ARBA00025740"/>
    </source>
</evidence>
<dbReference type="InterPro" id="IPR015943">
    <property type="entry name" value="WD40/YVTN_repeat-like_dom_sf"/>
</dbReference>